<organism evidence="2 3">
    <name type="scientific">Fuscovulum ytuae</name>
    <dbReference type="NCBI Taxonomy" id="3042299"/>
    <lineage>
        <taxon>Bacteria</taxon>
        <taxon>Pseudomonadati</taxon>
        <taxon>Pseudomonadota</taxon>
        <taxon>Alphaproteobacteria</taxon>
        <taxon>Rhodobacterales</taxon>
        <taxon>Paracoccaceae</taxon>
        <taxon>Fuscovulum</taxon>
    </lineage>
</organism>
<evidence type="ECO:0000313" key="3">
    <source>
        <dbReference type="Proteomes" id="UP001230978"/>
    </source>
</evidence>
<evidence type="ECO:0000313" key="2">
    <source>
        <dbReference type="EMBL" id="WGV17996.1"/>
    </source>
</evidence>
<accession>A0ABY8QBX7</accession>
<keyword evidence="1" id="KW-0472">Membrane</keyword>
<keyword evidence="1" id="KW-0812">Transmembrane</keyword>
<name>A0ABY8QBX7_9RHOB</name>
<dbReference type="EMBL" id="CP124535">
    <property type="protein sequence ID" value="WGV17996.1"/>
    <property type="molecule type" value="Genomic_DNA"/>
</dbReference>
<reference evidence="2 3" key="1">
    <citation type="submission" date="2023-04" db="EMBL/GenBank/DDBJ databases">
        <title>YMD61, complete Genome.</title>
        <authorList>
            <person name="Zhang J."/>
        </authorList>
    </citation>
    <scope>NUCLEOTIDE SEQUENCE [LARGE SCALE GENOMIC DNA]</scope>
    <source>
        <strain evidence="2 3">YMD61</strain>
    </source>
</reference>
<keyword evidence="1" id="KW-1133">Transmembrane helix</keyword>
<keyword evidence="3" id="KW-1185">Reference proteome</keyword>
<feature type="transmembrane region" description="Helical" evidence="1">
    <location>
        <begin position="104"/>
        <end position="125"/>
    </location>
</feature>
<gene>
    <name evidence="2" type="ORF">QF092_04110</name>
</gene>
<sequence>MDWYRTIFEVIDMRSFSNLWFWIGLAVMWSTVSHFVVGVPHDLIRRAEREGGTALADAEALAQIYTRRILFIARQGGIFLVTFACFVNAGLVTLAVFYQMEFAQAVLCLFIPLQIVSLMTLRVCRIIETDGLEGLRLMSRLRRHRVLVQVIGMFSLFFTSMFGMYQNLTLGVFG</sequence>
<feature type="transmembrane region" description="Helical" evidence="1">
    <location>
        <begin position="20"/>
        <end position="39"/>
    </location>
</feature>
<evidence type="ECO:0000256" key="1">
    <source>
        <dbReference type="SAM" id="Phobius"/>
    </source>
</evidence>
<proteinExistence type="predicted"/>
<dbReference type="Proteomes" id="UP001230978">
    <property type="component" value="Chromosome"/>
</dbReference>
<feature type="transmembrane region" description="Helical" evidence="1">
    <location>
        <begin position="77"/>
        <end position="98"/>
    </location>
</feature>
<protein>
    <submittedName>
        <fullName evidence="2">Component of SufBCD complex</fullName>
    </submittedName>
</protein>
<feature type="transmembrane region" description="Helical" evidence="1">
    <location>
        <begin position="146"/>
        <end position="165"/>
    </location>
</feature>